<evidence type="ECO:0000259" key="1">
    <source>
        <dbReference type="PROSITE" id="PS50943"/>
    </source>
</evidence>
<reference evidence="3" key="1">
    <citation type="journal article" date="2019" name="Int. J. Syst. Evol. Microbiol.">
        <title>The Global Catalogue of Microorganisms (GCM) 10K type strain sequencing project: providing services to taxonomists for standard genome sequencing and annotation.</title>
        <authorList>
            <consortium name="The Broad Institute Genomics Platform"/>
            <consortium name="The Broad Institute Genome Sequencing Center for Infectious Disease"/>
            <person name="Wu L."/>
            <person name="Ma J."/>
        </authorList>
    </citation>
    <scope>NUCLEOTIDE SEQUENCE [LARGE SCALE GENOMIC DNA]</scope>
    <source>
        <strain evidence="3">JCM 3399</strain>
    </source>
</reference>
<gene>
    <name evidence="2" type="ORF">GCM10010211_56270</name>
</gene>
<comment type="caution">
    <text evidence="2">The sequence shown here is derived from an EMBL/GenBank/DDBJ whole genome shotgun (WGS) entry which is preliminary data.</text>
</comment>
<organism evidence="2 3">
    <name type="scientific">Streptomyces albospinus</name>
    <dbReference type="NCBI Taxonomy" id="285515"/>
    <lineage>
        <taxon>Bacteria</taxon>
        <taxon>Bacillati</taxon>
        <taxon>Actinomycetota</taxon>
        <taxon>Actinomycetes</taxon>
        <taxon>Kitasatosporales</taxon>
        <taxon>Streptomycetaceae</taxon>
        <taxon>Streptomyces</taxon>
    </lineage>
</organism>
<sequence length="270" mass="29817">MDPGEGLEQYIGSKVRDARVDKARAKAEGCEWSQSYLAKRVFVSQTRISEVETGDVPPDRDLAGKLESVLDLPRDCLVDLVRILEQGTVLDYAKTYLRRQDKARIIHTAGSIVPGLLQTPDYIRELLLTGQAGDPTDLDSYVEQRMARQKLWEQADPPWMSAVIDEAALYRATAPQLERLLEAQGSPNITIQVLPFGAGHITGHIIGTIAVLTLPNGARGAYTEGFLTGSYSEDAAEVIKYQRIYDRFAASSLTAEASTDKIHEVVKRSK</sequence>
<dbReference type="InterPro" id="IPR001387">
    <property type="entry name" value="Cro/C1-type_HTH"/>
</dbReference>
<dbReference type="CDD" id="cd00093">
    <property type="entry name" value="HTH_XRE"/>
    <property type="match status" value="1"/>
</dbReference>
<dbReference type="InterPro" id="IPR043917">
    <property type="entry name" value="DUF5753"/>
</dbReference>
<dbReference type="PROSITE" id="PS50943">
    <property type="entry name" value="HTH_CROC1"/>
    <property type="match status" value="1"/>
</dbReference>
<keyword evidence="3" id="KW-1185">Reference proteome</keyword>
<evidence type="ECO:0000313" key="3">
    <source>
        <dbReference type="Proteomes" id="UP000654471"/>
    </source>
</evidence>
<protein>
    <recommendedName>
        <fullName evidence="1">HTH cro/C1-type domain-containing protein</fullName>
    </recommendedName>
</protein>
<dbReference type="SMART" id="SM00530">
    <property type="entry name" value="HTH_XRE"/>
    <property type="match status" value="1"/>
</dbReference>
<dbReference type="Gene3D" id="1.10.260.40">
    <property type="entry name" value="lambda repressor-like DNA-binding domains"/>
    <property type="match status" value="1"/>
</dbReference>
<proteinExistence type="predicted"/>
<dbReference type="EMBL" id="BMRP01000023">
    <property type="protein sequence ID" value="GGU83055.1"/>
    <property type="molecule type" value="Genomic_DNA"/>
</dbReference>
<dbReference type="SUPFAM" id="SSF47413">
    <property type="entry name" value="lambda repressor-like DNA-binding domains"/>
    <property type="match status" value="1"/>
</dbReference>
<dbReference type="Proteomes" id="UP000654471">
    <property type="component" value="Unassembled WGS sequence"/>
</dbReference>
<name>A0ABQ2VF20_9ACTN</name>
<dbReference type="Pfam" id="PF01381">
    <property type="entry name" value="HTH_3"/>
    <property type="match status" value="1"/>
</dbReference>
<evidence type="ECO:0000313" key="2">
    <source>
        <dbReference type="EMBL" id="GGU83055.1"/>
    </source>
</evidence>
<dbReference type="InterPro" id="IPR010982">
    <property type="entry name" value="Lambda_DNA-bd_dom_sf"/>
</dbReference>
<dbReference type="Pfam" id="PF19054">
    <property type="entry name" value="DUF5753"/>
    <property type="match status" value="1"/>
</dbReference>
<accession>A0ABQ2VF20</accession>
<feature type="domain" description="HTH cro/C1-type" evidence="1">
    <location>
        <begin position="32"/>
        <end position="77"/>
    </location>
</feature>